<gene>
    <name evidence="2" type="ORF">ACFOHH_03540</name>
</gene>
<evidence type="ECO:0000313" key="3">
    <source>
        <dbReference type="Proteomes" id="UP001595377"/>
    </source>
</evidence>
<protein>
    <submittedName>
        <fullName evidence="2">Uncharacterized protein</fullName>
    </submittedName>
</protein>
<evidence type="ECO:0000256" key="1">
    <source>
        <dbReference type="SAM" id="MobiDB-lite"/>
    </source>
</evidence>
<keyword evidence="3" id="KW-1185">Reference proteome</keyword>
<dbReference type="RefSeq" id="WP_257317492.1">
    <property type="nucleotide sequence ID" value="NZ_JANFDG010000029.1"/>
</dbReference>
<comment type="caution">
    <text evidence="2">The sequence shown here is derived from an EMBL/GenBank/DDBJ whole genome shotgun (WGS) entry which is preliminary data.</text>
</comment>
<dbReference type="EMBL" id="JBHRSP010000004">
    <property type="protein sequence ID" value="MFC3072171.1"/>
    <property type="molecule type" value="Genomic_DNA"/>
</dbReference>
<name>A0ABV7DC39_9HYPH</name>
<feature type="compositionally biased region" description="Polar residues" evidence="1">
    <location>
        <begin position="44"/>
        <end position="55"/>
    </location>
</feature>
<organism evidence="2 3">
    <name type="scientific">Shinella pollutisoli</name>
    <dbReference type="NCBI Taxonomy" id="2250594"/>
    <lineage>
        <taxon>Bacteria</taxon>
        <taxon>Pseudomonadati</taxon>
        <taxon>Pseudomonadota</taxon>
        <taxon>Alphaproteobacteria</taxon>
        <taxon>Hyphomicrobiales</taxon>
        <taxon>Rhizobiaceae</taxon>
        <taxon>Shinella</taxon>
    </lineage>
</organism>
<feature type="region of interest" description="Disordered" evidence="1">
    <location>
        <begin position="19"/>
        <end position="55"/>
    </location>
</feature>
<accession>A0ABV7DC39</accession>
<evidence type="ECO:0000313" key="2">
    <source>
        <dbReference type="EMBL" id="MFC3072171.1"/>
    </source>
</evidence>
<dbReference type="Proteomes" id="UP001595377">
    <property type="component" value="Unassembled WGS sequence"/>
</dbReference>
<feature type="compositionally biased region" description="Basic and acidic residues" evidence="1">
    <location>
        <begin position="19"/>
        <end position="29"/>
    </location>
</feature>
<proteinExistence type="predicted"/>
<sequence length="55" mass="6368">MTKFFTTLLGRIRMLDAAAERTRPPRRGSELALHPATLRRLTERPQTGSRSPRHR</sequence>
<reference evidence="3" key="1">
    <citation type="journal article" date="2019" name="Int. J. Syst. Evol. Microbiol.">
        <title>The Global Catalogue of Microorganisms (GCM) 10K type strain sequencing project: providing services to taxonomists for standard genome sequencing and annotation.</title>
        <authorList>
            <consortium name="The Broad Institute Genomics Platform"/>
            <consortium name="The Broad Institute Genome Sequencing Center for Infectious Disease"/>
            <person name="Wu L."/>
            <person name="Ma J."/>
        </authorList>
    </citation>
    <scope>NUCLEOTIDE SEQUENCE [LARGE SCALE GENOMIC DNA]</scope>
    <source>
        <strain evidence="3">KCTC 52677</strain>
    </source>
</reference>